<comment type="caution">
    <text evidence="2">The sequence shown here is derived from an EMBL/GenBank/DDBJ whole genome shotgun (WGS) entry which is preliminary data.</text>
</comment>
<evidence type="ECO:0000313" key="3">
    <source>
        <dbReference type="Proteomes" id="UP001286456"/>
    </source>
</evidence>
<dbReference type="Proteomes" id="UP001286456">
    <property type="component" value="Unassembled WGS sequence"/>
</dbReference>
<dbReference type="EMBL" id="JAUEPO010000005">
    <property type="protein sequence ID" value="KAK3320998.1"/>
    <property type="molecule type" value="Genomic_DNA"/>
</dbReference>
<accession>A0AAE0I9E1</accession>
<reference evidence="2" key="1">
    <citation type="journal article" date="2023" name="Mol. Phylogenet. Evol.">
        <title>Genome-scale phylogeny and comparative genomics of the fungal order Sordariales.</title>
        <authorList>
            <person name="Hensen N."/>
            <person name="Bonometti L."/>
            <person name="Westerberg I."/>
            <person name="Brannstrom I.O."/>
            <person name="Guillou S."/>
            <person name="Cros-Aarteil S."/>
            <person name="Calhoun S."/>
            <person name="Haridas S."/>
            <person name="Kuo A."/>
            <person name="Mondo S."/>
            <person name="Pangilinan J."/>
            <person name="Riley R."/>
            <person name="LaButti K."/>
            <person name="Andreopoulos B."/>
            <person name="Lipzen A."/>
            <person name="Chen C."/>
            <person name="Yan M."/>
            <person name="Daum C."/>
            <person name="Ng V."/>
            <person name="Clum A."/>
            <person name="Steindorff A."/>
            <person name="Ohm R.A."/>
            <person name="Martin F."/>
            <person name="Silar P."/>
            <person name="Natvig D.O."/>
            <person name="Lalanne C."/>
            <person name="Gautier V."/>
            <person name="Ament-Velasquez S.L."/>
            <person name="Kruys A."/>
            <person name="Hutchinson M.I."/>
            <person name="Powell A.J."/>
            <person name="Barry K."/>
            <person name="Miller A.N."/>
            <person name="Grigoriev I.V."/>
            <person name="Debuchy R."/>
            <person name="Gladieux P."/>
            <person name="Hiltunen Thoren M."/>
            <person name="Johannesson H."/>
        </authorList>
    </citation>
    <scope>NUCLEOTIDE SEQUENCE</scope>
    <source>
        <strain evidence="2">SMH4131-1</strain>
    </source>
</reference>
<dbReference type="AlphaFoldDB" id="A0AAE0I9E1"/>
<organism evidence="2 3">
    <name type="scientific">Cercophora scortea</name>
    <dbReference type="NCBI Taxonomy" id="314031"/>
    <lineage>
        <taxon>Eukaryota</taxon>
        <taxon>Fungi</taxon>
        <taxon>Dikarya</taxon>
        <taxon>Ascomycota</taxon>
        <taxon>Pezizomycotina</taxon>
        <taxon>Sordariomycetes</taxon>
        <taxon>Sordariomycetidae</taxon>
        <taxon>Sordariales</taxon>
        <taxon>Lasiosphaeriaceae</taxon>
        <taxon>Cercophora</taxon>
    </lineage>
</organism>
<feature type="signal peptide" evidence="1">
    <location>
        <begin position="1"/>
        <end position="17"/>
    </location>
</feature>
<proteinExistence type="predicted"/>
<reference evidence="2" key="2">
    <citation type="submission" date="2023-06" db="EMBL/GenBank/DDBJ databases">
        <authorList>
            <consortium name="Lawrence Berkeley National Laboratory"/>
            <person name="Haridas S."/>
            <person name="Hensen N."/>
            <person name="Bonometti L."/>
            <person name="Westerberg I."/>
            <person name="Brannstrom I.O."/>
            <person name="Guillou S."/>
            <person name="Cros-Aarteil S."/>
            <person name="Calhoun S."/>
            <person name="Kuo A."/>
            <person name="Mondo S."/>
            <person name="Pangilinan J."/>
            <person name="Riley R."/>
            <person name="Labutti K."/>
            <person name="Andreopoulos B."/>
            <person name="Lipzen A."/>
            <person name="Chen C."/>
            <person name="Yanf M."/>
            <person name="Daum C."/>
            <person name="Ng V."/>
            <person name="Clum A."/>
            <person name="Steindorff A."/>
            <person name="Ohm R."/>
            <person name="Martin F."/>
            <person name="Silar P."/>
            <person name="Natvig D."/>
            <person name="Lalanne C."/>
            <person name="Gautier V."/>
            <person name="Ament-Velasquez S.L."/>
            <person name="Kruys A."/>
            <person name="Hutchinson M.I."/>
            <person name="Powell A.J."/>
            <person name="Barry K."/>
            <person name="Miller A.N."/>
            <person name="Grigoriev I.V."/>
            <person name="Debuchy R."/>
            <person name="Gladieux P."/>
            <person name="Thoren M.H."/>
            <person name="Johannesson H."/>
        </authorList>
    </citation>
    <scope>NUCLEOTIDE SEQUENCE</scope>
    <source>
        <strain evidence="2">SMH4131-1</strain>
    </source>
</reference>
<protein>
    <submittedName>
        <fullName evidence="2">Uncharacterized protein</fullName>
    </submittedName>
</protein>
<gene>
    <name evidence="2" type="ORF">B0T19DRAFT_444792</name>
</gene>
<keyword evidence="1" id="KW-0732">Signal</keyword>
<name>A0AAE0I9E1_9PEZI</name>
<sequence length="295" mass="29684">MKFLSFLILSAAGSAIALPKGGGGGHRGNGTQSATAVSGSGCKQLNKLTQLTNLAANQTRLDEVTKGNATKAEAIKAKASAAATQLATLQANATLVASCEQKVAVRAAENQCEEMFKLEKLQALVANQTALDEKTKNNATKADAIKAKAAAGATVLAELQGNATLAQICAVEQTKSLCRDMSKLQKEIALAANTTALDAKFEGNATKIAKFQAKVADAQAKLTALQSNTTLTDTCASIKSTTGSGSASTVAQQAASTASASAATASGITSGVASLQSLGTVMSVASAMLFGALLL</sequence>
<keyword evidence="3" id="KW-1185">Reference proteome</keyword>
<evidence type="ECO:0000256" key="1">
    <source>
        <dbReference type="SAM" id="SignalP"/>
    </source>
</evidence>
<feature type="chain" id="PRO_5042102929" evidence="1">
    <location>
        <begin position="18"/>
        <end position="295"/>
    </location>
</feature>
<evidence type="ECO:0000313" key="2">
    <source>
        <dbReference type="EMBL" id="KAK3320998.1"/>
    </source>
</evidence>